<dbReference type="SUPFAM" id="SSF56300">
    <property type="entry name" value="Metallo-dependent phosphatases"/>
    <property type="match status" value="1"/>
</dbReference>
<proteinExistence type="inferred from homology"/>
<feature type="region of interest" description="Disordered" evidence="2">
    <location>
        <begin position="45"/>
        <end position="71"/>
    </location>
</feature>
<comment type="similarity">
    <text evidence="1">Belongs to the CapA family.</text>
</comment>
<dbReference type="SMART" id="SM00854">
    <property type="entry name" value="PGA_cap"/>
    <property type="match status" value="1"/>
</dbReference>
<dbReference type="InterPro" id="IPR029052">
    <property type="entry name" value="Metallo-depent_PP-like"/>
</dbReference>
<comment type="caution">
    <text evidence="4">The sequence shown here is derived from an EMBL/GenBank/DDBJ whole genome shotgun (WGS) entry which is preliminary data.</text>
</comment>
<sequence>MTRKKHRNNKKKLKFRNIIIAVIFLFTMGFLCGNITGRVSSFFSQKQPENNTNLSSSRSSEKDISKTKLKINGQSSSNNDYKEILLSAVGDCTLGRDDKYSYESSLPKVLNENNKDYSYIFKNVSSIFKNSDISICNFEGTLTTSTSKASKRFTFKAPLDYAKILTAGNIDGVNLSNNHTMDYMQQGFEDTKKALKNENINFFGEDNVWIKEVKGIKLGFLGYKGFSDTPDLLEKIKNDITNLKKQNCIVIINFHWGIEGNYTPNEAQKHIAHYSIYNGADLIIGHHPHVLQSIEKYKNKLIFYSLGNFAFGGNKNPKDKDSMIAQVKFKITNNTLSSYDFRILPCKISSVNYKNDYCPTPANENQKSSIINKINILSHKIDPNTDIGDTFKSVSIE</sequence>
<dbReference type="InterPro" id="IPR052169">
    <property type="entry name" value="CW_Biosynth-Accessory"/>
</dbReference>
<dbReference type="EMBL" id="JENJ01000010">
    <property type="protein sequence ID" value="KGM97450.1"/>
    <property type="molecule type" value="Genomic_DNA"/>
</dbReference>
<dbReference type="AlphaFoldDB" id="A0A0A0ICX2"/>
<evidence type="ECO:0000313" key="5">
    <source>
        <dbReference type="Proteomes" id="UP000030012"/>
    </source>
</evidence>
<dbReference type="CDD" id="cd07381">
    <property type="entry name" value="MPP_CapA"/>
    <property type="match status" value="1"/>
</dbReference>
<dbReference type="Gene3D" id="3.60.21.10">
    <property type="match status" value="1"/>
</dbReference>
<protein>
    <submittedName>
        <fullName evidence="4">Capsule biosynthesis protein CapA</fullName>
    </submittedName>
</protein>
<feature type="compositionally biased region" description="Polar residues" evidence="2">
    <location>
        <begin position="45"/>
        <end position="54"/>
    </location>
</feature>
<dbReference type="Pfam" id="PF09587">
    <property type="entry name" value="PGA_cap"/>
    <property type="match status" value="1"/>
</dbReference>
<organism evidence="4 5">
    <name type="scientific">Clostridium novyi A str. 4552</name>
    <dbReference type="NCBI Taxonomy" id="1444289"/>
    <lineage>
        <taxon>Bacteria</taxon>
        <taxon>Bacillati</taxon>
        <taxon>Bacillota</taxon>
        <taxon>Clostridia</taxon>
        <taxon>Eubacteriales</taxon>
        <taxon>Clostridiaceae</taxon>
        <taxon>Clostridium</taxon>
    </lineage>
</organism>
<dbReference type="InterPro" id="IPR019079">
    <property type="entry name" value="Capsule_synth_CapA"/>
</dbReference>
<reference evidence="4 5" key="1">
    <citation type="submission" date="2014-01" db="EMBL/GenBank/DDBJ databases">
        <title>Plasmidome dynamics in the species complex Clostridium novyi sensu lato converts strains of independent lineages into distinctly different pathogens.</title>
        <authorList>
            <person name="Skarin H."/>
            <person name="Segerman B."/>
        </authorList>
    </citation>
    <scope>NUCLEOTIDE SEQUENCE [LARGE SCALE GENOMIC DNA]</scope>
    <source>
        <strain evidence="4 5">4552</strain>
    </source>
</reference>
<dbReference type="OrthoDB" id="9810906at2"/>
<dbReference type="PANTHER" id="PTHR33393">
    <property type="entry name" value="POLYGLUTAMINE SYNTHESIS ACCESSORY PROTEIN RV0574C-RELATED"/>
    <property type="match status" value="1"/>
</dbReference>
<evidence type="ECO:0000313" key="4">
    <source>
        <dbReference type="EMBL" id="KGM97450.1"/>
    </source>
</evidence>
<gene>
    <name evidence="4" type="ORF">Z968_03400</name>
</gene>
<evidence type="ECO:0000256" key="2">
    <source>
        <dbReference type="SAM" id="MobiDB-lite"/>
    </source>
</evidence>
<evidence type="ECO:0000256" key="1">
    <source>
        <dbReference type="ARBA" id="ARBA00005662"/>
    </source>
</evidence>
<evidence type="ECO:0000259" key="3">
    <source>
        <dbReference type="SMART" id="SM00854"/>
    </source>
</evidence>
<dbReference type="PANTHER" id="PTHR33393:SF11">
    <property type="entry name" value="POLYGLUTAMINE SYNTHESIS ACCESSORY PROTEIN RV0574C-RELATED"/>
    <property type="match status" value="1"/>
</dbReference>
<accession>A0A0A0ICX2</accession>
<dbReference type="RefSeq" id="WP_039253305.1">
    <property type="nucleotide sequence ID" value="NZ_JENJ01000010.1"/>
</dbReference>
<name>A0A0A0ICX2_CLONO</name>
<dbReference type="Proteomes" id="UP000030012">
    <property type="component" value="Unassembled WGS sequence"/>
</dbReference>
<feature type="domain" description="Capsule synthesis protein CapA" evidence="3">
    <location>
        <begin position="85"/>
        <end position="313"/>
    </location>
</feature>